<dbReference type="GO" id="GO:0006284">
    <property type="term" value="P:base-excision repair"/>
    <property type="evidence" value="ECO:0007669"/>
    <property type="project" value="InterPro"/>
</dbReference>
<evidence type="ECO:0000256" key="4">
    <source>
        <dbReference type="ARBA" id="ARBA00022833"/>
    </source>
</evidence>
<reference evidence="10 11" key="1">
    <citation type="submission" date="2017-03" db="EMBL/GenBank/DDBJ databases">
        <authorList>
            <person name="Afonso C.L."/>
            <person name="Miller P.J."/>
            <person name="Scott M.A."/>
            <person name="Spackman E."/>
            <person name="Goraichik I."/>
            <person name="Dimitrov K.M."/>
            <person name="Suarez D.L."/>
            <person name="Swayne D.E."/>
        </authorList>
    </citation>
    <scope>NUCLEOTIDE SEQUENCE [LARGE SCALE GENOMIC DNA]</scope>
    <source>
        <strain evidence="10 11">CECT 8620</strain>
    </source>
</reference>
<evidence type="ECO:0000256" key="8">
    <source>
        <dbReference type="ARBA" id="ARBA00066766"/>
    </source>
</evidence>
<dbReference type="OrthoDB" id="9807664at2"/>
<dbReference type="GO" id="GO:0008725">
    <property type="term" value="F:DNA-3-methyladenine glycosylase activity"/>
    <property type="evidence" value="ECO:0007669"/>
    <property type="project" value="UniProtKB-EC"/>
</dbReference>
<dbReference type="Proteomes" id="UP000193862">
    <property type="component" value="Unassembled WGS sequence"/>
</dbReference>
<evidence type="ECO:0000256" key="2">
    <source>
        <dbReference type="ARBA" id="ARBA00022763"/>
    </source>
</evidence>
<feature type="binding site" evidence="9">
    <location>
        <position position="18"/>
    </location>
    <ligand>
        <name>Zn(2+)</name>
        <dbReference type="ChEBI" id="CHEBI:29105"/>
    </ligand>
</feature>
<evidence type="ECO:0000313" key="10">
    <source>
        <dbReference type="EMBL" id="SLN48555.1"/>
    </source>
</evidence>
<dbReference type="EMBL" id="FWFS01000007">
    <property type="protein sequence ID" value="SLN48555.1"/>
    <property type="molecule type" value="Genomic_DNA"/>
</dbReference>
<evidence type="ECO:0000256" key="1">
    <source>
        <dbReference type="ARBA" id="ARBA00022723"/>
    </source>
</evidence>
<dbReference type="PANTHER" id="PTHR30037">
    <property type="entry name" value="DNA-3-METHYLADENINE GLYCOSYLASE 1"/>
    <property type="match status" value="1"/>
</dbReference>
<evidence type="ECO:0000256" key="5">
    <source>
        <dbReference type="ARBA" id="ARBA00023204"/>
    </source>
</evidence>
<feature type="binding site" evidence="9">
    <location>
        <position position="5"/>
    </location>
    <ligand>
        <name>Zn(2+)</name>
        <dbReference type="ChEBI" id="CHEBI:29105"/>
    </ligand>
</feature>
<sequence>MVNRCKWVGNETIYIDYHDHEWGVPVHDSRALWEQLTLESFQSGLSWITILRKRESFRAAFDGFDPVKVAAYGDADVARLLGDAGIVRHRGKIEATIHNARVFLDIDAEQGFANFMWSFVDGAPVLNDWASISDVPGSSPHAIAAAKALKTRGFKFCGPTTVYAFMQAAGLVMDHTRDCHCFAALSRAD</sequence>
<keyword evidence="4 9" id="KW-0862">Zinc</keyword>
<evidence type="ECO:0000313" key="11">
    <source>
        <dbReference type="Proteomes" id="UP000193862"/>
    </source>
</evidence>
<comment type="catalytic activity">
    <reaction evidence="6">
        <text>Hydrolysis of alkylated DNA, releasing 3-methyladenine.</text>
        <dbReference type="EC" id="3.2.2.20"/>
    </reaction>
</comment>
<dbReference type="GO" id="GO:0046872">
    <property type="term" value="F:metal ion binding"/>
    <property type="evidence" value="ECO:0007669"/>
    <property type="project" value="UniProtKB-KW"/>
</dbReference>
<feature type="binding site" evidence="9">
    <location>
        <position position="179"/>
    </location>
    <ligand>
        <name>Zn(2+)</name>
        <dbReference type="ChEBI" id="CHEBI:29105"/>
    </ligand>
</feature>
<dbReference type="InterPro" id="IPR004597">
    <property type="entry name" value="Tag"/>
</dbReference>
<keyword evidence="10" id="KW-0326">Glycosidase</keyword>
<dbReference type="InterPro" id="IPR005019">
    <property type="entry name" value="Adenine_glyco"/>
</dbReference>
<dbReference type="FunFam" id="1.10.340.30:FF:000009">
    <property type="entry name" value="DNA-3-methyladenine glycosylase I"/>
    <property type="match status" value="1"/>
</dbReference>
<dbReference type="RefSeq" id="WP_085836738.1">
    <property type="nucleotide sequence ID" value="NZ_FWFS01000007.1"/>
</dbReference>
<gene>
    <name evidence="10" type="primary">tag</name>
    <name evidence="10" type="ORF">AQS8620_02034</name>
</gene>
<keyword evidence="1 9" id="KW-0479">Metal-binding</keyword>
<comment type="function">
    <text evidence="7">Hydrolysis of the deoxyribose N-glycosidic bond to excise 3-methyladenine from the damaged DNA polymer formed by alkylation lesions.</text>
</comment>
<keyword evidence="3 10" id="KW-0378">Hydrolase</keyword>
<evidence type="ECO:0000256" key="9">
    <source>
        <dbReference type="PIRSR" id="PIRSR604597-1"/>
    </source>
</evidence>
<dbReference type="InterPro" id="IPR011257">
    <property type="entry name" value="DNA_glycosylase"/>
</dbReference>
<protein>
    <recommendedName>
        <fullName evidence="8">DNA-3-methyladenine glycosylase I</fullName>
        <ecNumber evidence="8">3.2.2.20</ecNumber>
    </recommendedName>
</protein>
<accession>A0A1Y5SUD1</accession>
<dbReference type="Pfam" id="PF03352">
    <property type="entry name" value="Adenine_glyco"/>
    <property type="match status" value="1"/>
</dbReference>
<dbReference type="SUPFAM" id="SSF48150">
    <property type="entry name" value="DNA-glycosylase"/>
    <property type="match status" value="1"/>
</dbReference>
<name>A0A1Y5SUD1_9RHOB</name>
<evidence type="ECO:0000256" key="6">
    <source>
        <dbReference type="ARBA" id="ARBA00052558"/>
    </source>
</evidence>
<organism evidence="10 11">
    <name type="scientific">Aquimixticola soesokkakensis</name>
    <dbReference type="NCBI Taxonomy" id="1519096"/>
    <lineage>
        <taxon>Bacteria</taxon>
        <taxon>Pseudomonadati</taxon>
        <taxon>Pseudomonadota</taxon>
        <taxon>Alphaproteobacteria</taxon>
        <taxon>Rhodobacterales</taxon>
        <taxon>Paracoccaceae</taxon>
        <taxon>Aquimixticola</taxon>
    </lineage>
</organism>
<evidence type="ECO:0000256" key="3">
    <source>
        <dbReference type="ARBA" id="ARBA00022801"/>
    </source>
</evidence>
<keyword evidence="2" id="KW-0227">DNA damage</keyword>
<dbReference type="EC" id="3.2.2.20" evidence="8"/>
<dbReference type="AlphaFoldDB" id="A0A1Y5SUD1"/>
<evidence type="ECO:0000256" key="7">
    <source>
        <dbReference type="ARBA" id="ARBA00057608"/>
    </source>
</evidence>
<dbReference type="NCBIfam" id="TIGR00624">
    <property type="entry name" value="tag"/>
    <property type="match status" value="1"/>
</dbReference>
<dbReference type="InterPro" id="IPR052891">
    <property type="entry name" value="DNA-3mA_glycosylase"/>
</dbReference>
<proteinExistence type="predicted"/>
<dbReference type="PANTHER" id="PTHR30037:SF4">
    <property type="entry name" value="DNA-3-METHYLADENINE GLYCOSYLASE I"/>
    <property type="match status" value="1"/>
</dbReference>
<dbReference type="Gene3D" id="1.10.340.30">
    <property type="entry name" value="Hypothetical protein, domain 2"/>
    <property type="match status" value="1"/>
</dbReference>
<keyword evidence="5" id="KW-0234">DNA repair</keyword>
<keyword evidence="11" id="KW-1185">Reference proteome</keyword>
<feature type="binding site" evidence="9">
    <location>
        <position position="175"/>
    </location>
    <ligand>
        <name>Zn(2+)</name>
        <dbReference type="ChEBI" id="CHEBI:29105"/>
    </ligand>
</feature>